<dbReference type="PANTHER" id="PTHR24112">
    <property type="entry name" value="LEUCINE-RICH REPEAT, ISOFORM F-RELATED"/>
    <property type="match status" value="1"/>
</dbReference>
<dbReference type="Proteomes" id="UP001470230">
    <property type="component" value="Unassembled WGS sequence"/>
</dbReference>
<reference evidence="1 2" key="1">
    <citation type="submission" date="2024-04" db="EMBL/GenBank/DDBJ databases">
        <title>Tritrichomonas musculus Genome.</title>
        <authorList>
            <person name="Alves-Ferreira E."/>
            <person name="Grigg M."/>
            <person name="Lorenzi H."/>
            <person name="Galac M."/>
        </authorList>
    </citation>
    <scope>NUCLEOTIDE SEQUENCE [LARGE SCALE GENOMIC DNA]</scope>
    <source>
        <strain evidence="1 2">EAF2021</strain>
    </source>
</reference>
<dbReference type="PANTHER" id="PTHR24112:SF64">
    <property type="entry name" value="CHROMOSOME UNDETERMINED SCAFFOLD_46, WHOLE GENOME SHOTGUN SEQUENCE"/>
    <property type="match status" value="1"/>
</dbReference>
<sequence>MISKNQRTFTSFTQLLNSKNDTSIQYGWIKKISHRGNQESRFVVATKSALFICKSSGIIRTLRIAHIYGWIDLSLVKMESKTTFNFVFQNNESVSFVYDDAIHFITPIISHLRSLLPSEHPVKYELPKEIQVDHISHRPSQFIHLFISACRSSDAPINENLCSNFRKGLFQHNLLTFIQNGNYDIKIINAFNRALSLTRKTPKVIIGGNNYQELYLSLSNILKENQSIYELTIQTYHSSNGFSQFINSLQFSKLTSLSFEYVQFTNEMVQYLTEHIPVDFKSLTFLNSNFESEQFTQLNNVFKKNIKEINICKDDQPMPFDVIPDFFKAAVQSRLSSLSLSYMNIDIASIFTLLNGMDIQLEELDLKGNFCSSIFTGNYNISSSLTTINLKSVLWEENTFIMFLSLQVFTSQVSINLSRASFKRDKFKIFEDLPESPPTPMISKLKWNHNPISSNILLFIEKYSFLDDVSFNHCEVADNDNILSTFCRFLEKTHLTRFSVVATLNKYKTQMMFALRSPLMFHPNLSRLNISENEIGDEGLPVLRDVILQSESIVQISFDSSGIQQPISMIQFLNEISSSHLLHVSKPRNDFQHLLSKSPKNIQKELKDAWINLESKLKKNKEIAGVNNMNEPSLNSTINSAFIDSTSMMDTGPITRIEASWKMSIDIGYDGSEDIWNQLKSEYSLSSITGIQNTNKKDDNQIDLIEFD</sequence>
<protein>
    <recommendedName>
        <fullName evidence="3">Leucine Rich Repeat family protein</fullName>
    </recommendedName>
</protein>
<dbReference type="Gene3D" id="3.80.10.10">
    <property type="entry name" value="Ribonuclease Inhibitor"/>
    <property type="match status" value="1"/>
</dbReference>
<gene>
    <name evidence="1" type="ORF">M9Y10_016347</name>
</gene>
<accession>A0ABR2HW06</accession>
<evidence type="ECO:0000313" key="1">
    <source>
        <dbReference type="EMBL" id="KAK8853804.1"/>
    </source>
</evidence>
<dbReference type="SUPFAM" id="SSF52047">
    <property type="entry name" value="RNI-like"/>
    <property type="match status" value="1"/>
</dbReference>
<dbReference type="EMBL" id="JAPFFF010000021">
    <property type="protein sequence ID" value="KAK8853804.1"/>
    <property type="molecule type" value="Genomic_DNA"/>
</dbReference>
<organism evidence="1 2">
    <name type="scientific">Tritrichomonas musculus</name>
    <dbReference type="NCBI Taxonomy" id="1915356"/>
    <lineage>
        <taxon>Eukaryota</taxon>
        <taxon>Metamonada</taxon>
        <taxon>Parabasalia</taxon>
        <taxon>Tritrichomonadida</taxon>
        <taxon>Tritrichomonadidae</taxon>
        <taxon>Tritrichomonas</taxon>
    </lineage>
</organism>
<dbReference type="InterPro" id="IPR032675">
    <property type="entry name" value="LRR_dom_sf"/>
</dbReference>
<dbReference type="InterPro" id="IPR051279">
    <property type="entry name" value="PP1-Reg/Actin-Interact_Protein"/>
</dbReference>
<name>A0ABR2HW06_9EUKA</name>
<keyword evidence="2" id="KW-1185">Reference proteome</keyword>
<proteinExistence type="predicted"/>
<evidence type="ECO:0008006" key="3">
    <source>
        <dbReference type="Google" id="ProtNLM"/>
    </source>
</evidence>
<evidence type="ECO:0000313" key="2">
    <source>
        <dbReference type="Proteomes" id="UP001470230"/>
    </source>
</evidence>
<comment type="caution">
    <text evidence="1">The sequence shown here is derived from an EMBL/GenBank/DDBJ whole genome shotgun (WGS) entry which is preliminary data.</text>
</comment>